<feature type="region of interest" description="Disordered" evidence="1">
    <location>
        <begin position="43"/>
        <end position="65"/>
    </location>
</feature>
<keyword evidence="4" id="KW-1185">Reference proteome</keyword>
<protein>
    <submittedName>
        <fullName evidence="3">Uncharacterized protein</fullName>
    </submittedName>
</protein>
<accession>W3V7C1</accession>
<evidence type="ECO:0000256" key="2">
    <source>
        <dbReference type="SAM" id="Phobius"/>
    </source>
</evidence>
<feature type="transmembrane region" description="Helical" evidence="2">
    <location>
        <begin position="6"/>
        <end position="26"/>
    </location>
</feature>
<dbReference type="EMBL" id="AYSJ01000011">
    <property type="protein sequence ID" value="ETS31703.1"/>
    <property type="molecule type" value="Genomic_DNA"/>
</dbReference>
<keyword evidence="2" id="KW-0812">Transmembrane</keyword>
<name>W3V7C1_9GAMM</name>
<sequence>MILSSWPPHANDAAFFIVFILFKPYYRIVRQAAYHRLVNPPASALASERAATERQTGVDMLGKPL</sequence>
<organism evidence="3 4">
    <name type="scientific">Photorhabdus khanii NC19</name>
    <dbReference type="NCBI Taxonomy" id="1004151"/>
    <lineage>
        <taxon>Bacteria</taxon>
        <taxon>Pseudomonadati</taxon>
        <taxon>Pseudomonadota</taxon>
        <taxon>Gammaproteobacteria</taxon>
        <taxon>Enterobacterales</taxon>
        <taxon>Morganellaceae</taxon>
        <taxon>Photorhabdus</taxon>
    </lineage>
</organism>
<keyword evidence="2" id="KW-0472">Membrane</keyword>
<comment type="caution">
    <text evidence="3">The sequence shown here is derived from an EMBL/GenBank/DDBJ whole genome shotgun (WGS) entry which is preliminary data.</text>
</comment>
<evidence type="ECO:0000313" key="4">
    <source>
        <dbReference type="Proteomes" id="UP000018957"/>
    </source>
</evidence>
<keyword evidence="2" id="KW-1133">Transmembrane helix</keyword>
<dbReference type="Proteomes" id="UP000018957">
    <property type="component" value="Unassembled WGS sequence"/>
</dbReference>
<reference evidence="3 4" key="1">
    <citation type="submission" date="2013-11" db="EMBL/GenBank/DDBJ databases">
        <title>Elucidation of the Photorhabdus temperata genome and generation of transposon mutant library to identify motility mutants.</title>
        <authorList>
            <person name="Hurst S.G.IV."/>
            <person name="Micheals B."/>
            <person name="Abebe-Akele F."/>
            <person name="Rowedder H."/>
            <person name="Bullock H."/>
            <person name="Jackobeck R."/>
            <person name="Janicki E."/>
            <person name="Tisa L.S."/>
        </authorList>
    </citation>
    <scope>NUCLEOTIDE SEQUENCE [LARGE SCALE GENOMIC DNA]</scope>
    <source>
        <strain evidence="3 4">NC19</strain>
    </source>
</reference>
<evidence type="ECO:0000256" key="1">
    <source>
        <dbReference type="SAM" id="MobiDB-lite"/>
    </source>
</evidence>
<proteinExistence type="predicted"/>
<evidence type="ECO:0000313" key="3">
    <source>
        <dbReference type="EMBL" id="ETS31703.1"/>
    </source>
</evidence>
<dbReference type="AlphaFoldDB" id="W3V7C1"/>
<gene>
    <name evidence="3" type="ORF">PTE_02393</name>
</gene>